<dbReference type="AlphaFoldDB" id="A0A174LIE8"/>
<organism evidence="1 2">
    <name type="scientific">Fusicatenibacter saccharivorans</name>
    <dbReference type="NCBI Taxonomy" id="1150298"/>
    <lineage>
        <taxon>Bacteria</taxon>
        <taxon>Bacillati</taxon>
        <taxon>Bacillota</taxon>
        <taxon>Clostridia</taxon>
        <taxon>Lachnospirales</taxon>
        <taxon>Lachnospiraceae</taxon>
        <taxon>Fusicatenibacter</taxon>
    </lineage>
</organism>
<dbReference type="EMBL" id="CZAL01000007">
    <property type="protein sequence ID" value="CUP21420.1"/>
    <property type="molecule type" value="Genomic_DNA"/>
</dbReference>
<evidence type="ECO:0000313" key="1">
    <source>
        <dbReference type="EMBL" id="CUP21420.1"/>
    </source>
</evidence>
<accession>A0A174LIE8</accession>
<proteinExistence type="predicted"/>
<reference evidence="1 2" key="1">
    <citation type="submission" date="2015-09" db="EMBL/GenBank/DDBJ databases">
        <authorList>
            <consortium name="Pathogen Informatics"/>
        </authorList>
    </citation>
    <scope>NUCLEOTIDE SEQUENCE [LARGE SCALE GENOMIC DNA]</scope>
    <source>
        <strain evidence="1 2">2789STDY5834885</strain>
    </source>
</reference>
<dbReference type="RefSeq" id="WP_055266390.1">
    <property type="nucleotide sequence ID" value="NZ_CZAL01000007.1"/>
</dbReference>
<gene>
    <name evidence="1" type="ORF">ERS852498_01485</name>
</gene>
<dbReference type="Proteomes" id="UP000095709">
    <property type="component" value="Unassembled WGS sequence"/>
</dbReference>
<name>A0A174LIE8_9FIRM</name>
<protein>
    <submittedName>
        <fullName evidence="1">Uncharacterized protein</fullName>
    </submittedName>
</protein>
<evidence type="ECO:0000313" key="2">
    <source>
        <dbReference type="Proteomes" id="UP000095709"/>
    </source>
</evidence>
<sequence length="80" mass="9024">MRKYNKNTNELEAAVCNCCGKSMKIQNGMLLEGICSVDTTWGYFSGKDLEKHEFDLCEECYDRITASFAVPPKVSEDMEG</sequence>